<comment type="caution">
    <text evidence="2">The sequence shown here is derived from an EMBL/GenBank/DDBJ whole genome shotgun (WGS) entry which is preliminary data.</text>
</comment>
<evidence type="ECO:0008006" key="3">
    <source>
        <dbReference type="Google" id="ProtNLM"/>
    </source>
</evidence>
<organism evidence="2">
    <name type="scientific">marine sediment metagenome</name>
    <dbReference type="NCBI Taxonomy" id="412755"/>
    <lineage>
        <taxon>unclassified sequences</taxon>
        <taxon>metagenomes</taxon>
        <taxon>ecological metagenomes</taxon>
    </lineage>
</organism>
<feature type="non-terminal residue" evidence="2">
    <location>
        <position position="1"/>
    </location>
</feature>
<dbReference type="EMBL" id="BART01004825">
    <property type="protein sequence ID" value="GAG57405.1"/>
    <property type="molecule type" value="Genomic_DNA"/>
</dbReference>
<gene>
    <name evidence="2" type="ORF">S01H4_11736</name>
</gene>
<protein>
    <recommendedName>
        <fullName evidence="3">Photosynthesis system II assembly factor Ycf48/Hcf136-like domain-containing protein</fullName>
    </recommendedName>
</protein>
<evidence type="ECO:0000256" key="1">
    <source>
        <dbReference type="SAM" id="MobiDB-lite"/>
    </source>
</evidence>
<dbReference type="InterPro" id="IPR015943">
    <property type="entry name" value="WD40/YVTN_repeat-like_dom_sf"/>
</dbReference>
<evidence type="ECO:0000313" key="2">
    <source>
        <dbReference type="EMBL" id="GAG57405.1"/>
    </source>
</evidence>
<proteinExistence type="predicted"/>
<accession>X0YMR6</accession>
<reference evidence="2" key="1">
    <citation type="journal article" date="2014" name="Front. Microbiol.">
        <title>High frequency of phylogenetically diverse reductive dehalogenase-homologous genes in deep subseafloor sedimentary metagenomes.</title>
        <authorList>
            <person name="Kawai M."/>
            <person name="Futagami T."/>
            <person name="Toyoda A."/>
            <person name="Takaki Y."/>
            <person name="Nishi S."/>
            <person name="Hori S."/>
            <person name="Arai W."/>
            <person name="Tsubouchi T."/>
            <person name="Morono Y."/>
            <person name="Uchiyama I."/>
            <person name="Ito T."/>
            <person name="Fujiyama A."/>
            <person name="Inagaki F."/>
            <person name="Takami H."/>
        </authorList>
    </citation>
    <scope>NUCLEOTIDE SEQUENCE</scope>
    <source>
        <strain evidence="2">Expedition CK06-06</strain>
    </source>
</reference>
<feature type="region of interest" description="Disordered" evidence="1">
    <location>
        <begin position="105"/>
        <end position="129"/>
    </location>
</feature>
<dbReference type="Gene3D" id="2.130.10.10">
    <property type="entry name" value="YVTN repeat-like/Quinoprotein amine dehydrogenase"/>
    <property type="match status" value="1"/>
</dbReference>
<dbReference type="SUPFAM" id="SSF50939">
    <property type="entry name" value="Sialidases"/>
    <property type="match status" value="1"/>
</dbReference>
<name>X0YMR6_9ZZZZ</name>
<sequence length="129" mass="14592">YDSAGIVNDDWYVLAVMGDGFFVKPDPSDHNIIYGNYQMNGLTRVDQRIGRGRGIRPEASLHEPVYRFNWNSPIHISPHDPKTVYTGGNYLFRTRNGGQNWEIISPDLSTNDPEKQKDSGSILPNKISI</sequence>
<dbReference type="AlphaFoldDB" id="X0YMR6"/>
<dbReference type="InterPro" id="IPR036278">
    <property type="entry name" value="Sialidase_sf"/>
</dbReference>